<accession>A0AAV4NPY7</accession>
<organism evidence="2 3">
    <name type="scientific">Caerostris darwini</name>
    <dbReference type="NCBI Taxonomy" id="1538125"/>
    <lineage>
        <taxon>Eukaryota</taxon>
        <taxon>Metazoa</taxon>
        <taxon>Ecdysozoa</taxon>
        <taxon>Arthropoda</taxon>
        <taxon>Chelicerata</taxon>
        <taxon>Arachnida</taxon>
        <taxon>Araneae</taxon>
        <taxon>Araneomorphae</taxon>
        <taxon>Entelegynae</taxon>
        <taxon>Araneoidea</taxon>
        <taxon>Araneidae</taxon>
        <taxon>Caerostris</taxon>
    </lineage>
</organism>
<evidence type="ECO:0000256" key="1">
    <source>
        <dbReference type="SAM" id="MobiDB-lite"/>
    </source>
</evidence>
<protein>
    <submittedName>
        <fullName evidence="2">Uncharacterized protein</fullName>
    </submittedName>
</protein>
<feature type="region of interest" description="Disordered" evidence="1">
    <location>
        <begin position="1"/>
        <end position="20"/>
    </location>
</feature>
<gene>
    <name evidence="2" type="ORF">CDAR_590421</name>
</gene>
<evidence type="ECO:0000313" key="2">
    <source>
        <dbReference type="EMBL" id="GIX86370.1"/>
    </source>
</evidence>
<evidence type="ECO:0000313" key="3">
    <source>
        <dbReference type="Proteomes" id="UP001054837"/>
    </source>
</evidence>
<proteinExistence type="predicted"/>
<keyword evidence="3" id="KW-1185">Reference proteome</keyword>
<dbReference type="AlphaFoldDB" id="A0AAV4NPY7"/>
<sequence>MEIDETPPKFTKIKPKTSGKESFSGVLKSMNQGEVNGPLLLQAFEAALLVLKTTEDPDEKSCIILEHYGALECN</sequence>
<dbReference type="EMBL" id="BPLQ01001877">
    <property type="protein sequence ID" value="GIX86370.1"/>
    <property type="molecule type" value="Genomic_DNA"/>
</dbReference>
<name>A0AAV4NPY7_9ARAC</name>
<reference evidence="2 3" key="1">
    <citation type="submission" date="2021-06" db="EMBL/GenBank/DDBJ databases">
        <title>Caerostris darwini draft genome.</title>
        <authorList>
            <person name="Kono N."/>
            <person name="Arakawa K."/>
        </authorList>
    </citation>
    <scope>NUCLEOTIDE SEQUENCE [LARGE SCALE GENOMIC DNA]</scope>
</reference>
<comment type="caution">
    <text evidence="2">The sequence shown here is derived from an EMBL/GenBank/DDBJ whole genome shotgun (WGS) entry which is preliminary data.</text>
</comment>
<dbReference type="Proteomes" id="UP001054837">
    <property type="component" value="Unassembled WGS sequence"/>
</dbReference>